<feature type="region of interest" description="Disordered" evidence="1">
    <location>
        <begin position="411"/>
        <end position="438"/>
    </location>
</feature>
<evidence type="ECO:0000256" key="1">
    <source>
        <dbReference type="SAM" id="MobiDB-lite"/>
    </source>
</evidence>
<feature type="region of interest" description="Disordered" evidence="1">
    <location>
        <begin position="453"/>
        <end position="518"/>
    </location>
</feature>
<feature type="compositionally biased region" description="Polar residues" evidence="1">
    <location>
        <begin position="260"/>
        <end position="269"/>
    </location>
</feature>
<feature type="compositionally biased region" description="Basic and acidic residues" evidence="1">
    <location>
        <begin position="160"/>
        <end position="169"/>
    </location>
</feature>
<reference evidence="2" key="1">
    <citation type="journal article" date="2024" name="Gigascience">
        <title>Chromosome-level genome of the poultry shaft louse Menopon gallinae provides insight into the host-switching and adaptive evolution of parasitic lice.</title>
        <authorList>
            <person name="Xu Y."/>
            <person name="Ma L."/>
            <person name="Liu S."/>
            <person name="Liang Y."/>
            <person name="Liu Q."/>
            <person name="He Z."/>
            <person name="Tian L."/>
            <person name="Duan Y."/>
            <person name="Cai W."/>
            <person name="Li H."/>
            <person name="Song F."/>
        </authorList>
    </citation>
    <scope>NUCLEOTIDE SEQUENCE</scope>
    <source>
        <strain evidence="2">Cailab_2023a</strain>
    </source>
</reference>
<gene>
    <name evidence="2" type="ORF">PYX00_006264</name>
</gene>
<name>A0AAW2HUR1_9NEOP</name>
<proteinExistence type="predicted"/>
<feature type="region of interest" description="Disordered" evidence="1">
    <location>
        <begin position="585"/>
        <end position="608"/>
    </location>
</feature>
<evidence type="ECO:0000313" key="2">
    <source>
        <dbReference type="EMBL" id="KAL0273634.1"/>
    </source>
</evidence>
<feature type="compositionally biased region" description="Basic and acidic residues" evidence="1">
    <location>
        <begin position="177"/>
        <end position="192"/>
    </location>
</feature>
<protein>
    <submittedName>
        <fullName evidence="2">Uncharacterized protein</fullName>
    </submittedName>
</protein>
<comment type="caution">
    <text evidence="2">The sequence shown here is derived from an EMBL/GenBank/DDBJ whole genome shotgun (WGS) entry which is preliminary data.</text>
</comment>
<dbReference type="PROSITE" id="PS00018">
    <property type="entry name" value="EF_HAND_1"/>
    <property type="match status" value="1"/>
</dbReference>
<feature type="compositionally biased region" description="Basic and acidic residues" evidence="1">
    <location>
        <begin position="466"/>
        <end position="483"/>
    </location>
</feature>
<accession>A0AAW2HUR1</accession>
<feature type="compositionally biased region" description="Basic and acidic residues" evidence="1">
    <location>
        <begin position="277"/>
        <end position="289"/>
    </location>
</feature>
<dbReference type="EMBL" id="JARGDH010000003">
    <property type="protein sequence ID" value="KAL0273634.1"/>
    <property type="molecule type" value="Genomic_DNA"/>
</dbReference>
<dbReference type="AlphaFoldDB" id="A0AAW2HUR1"/>
<feature type="region of interest" description="Disordered" evidence="1">
    <location>
        <begin position="250"/>
        <end position="291"/>
    </location>
</feature>
<dbReference type="InterPro" id="IPR018247">
    <property type="entry name" value="EF_Hand_1_Ca_BS"/>
</dbReference>
<feature type="region of interest" description="Disordered" evidence="1">
    <location>
        <begin position="157"/>
        <end position="192"/>
    </location>
</feature>
<feature type="compositionally biased region" description="Basic and acidic residues" evidence="1">
    <location>
        <begin position="585"/>
        <end position="596"/>
    </location>
</feature>
<sequence length="643" mass="73644">MDCKHFEDSTIRLKTPVKSKVRLGRPEGKPCRSTIALSNTANNTSPIVCAVCGSKDYVTLHSPERNMNAFPPGCGSQEFLKKNALSTDFAPACAPLNPLTQAIFPQLSLFQFPSSIYYSHYNSNFRFPSSSCMPVEKYFGDSSMELNSSKAATVNSESTIYRESRDNSKKKSNTTRIRRENQEYKAMKDESRPVSAYGNVPEVKNYPFPMQPPWMGNMCPVFPYTYASLAFPVNQPMIPIYFPMPGRWPPSESRNEEETIGSSMSNSPMGDTVSLKNETEKKSETKDDTTSEYDLEMFARELMLEQKSNFDEDEEDEINLDEITSSLKITEANSGREINSEKFFNSKEKWIDSTKDGTAGKDEIQNWRLSSEINMQDCCIRTLSNENLWYEAQDGEKKNWDSIQDYECKTSSKVTNSGKHKKIETEQDNKQISGDGGSFYETNTVWQAQNRLKTPDGSKSRMNFKKSSEKSTRRQKSPFRESCELSSSSNDKRNDWSMSKNELSDEMEYSEDKDSSLAESTRLRDLNIINDNASKLDVRYDDYVEDIDCTVQTPHGSEKDKKPEGDYSLRMHTIQIEYSISTFADSHRREEAEPVKKNKKPGSSKMKIYDHDPPALDWDKINHILEKYNEKFDEIDVLLKMNR</sequence>
<organism evidence="2">
    <name type="scientific">Menopon gallinae</name>
    <name type="common">poultry shaft louse</name>
    <dbReference type="NCBI Taxonomy" id="328185"/>
    <lineage>
        <taxon>Eukaryota</taxon>
        <taxon>Metazoa</taxon>
        <taxon>Ecdysozoa</taxon>
        <taxon>Arthropoda</taxon>
        <taxon>Hexapoda</taxon>
        <taxon>Insecta</taxon>
        <taxon>Pterygota</taxon>
        <taxon>Neoptera</taxon>
        <taxon>Paraneoptera</taxon>
        <taxon>Psocodea</taxon>
        <taxon>Troctomorpha</taxon>
        <taxon>Phthiraptera</taxon>
        <taxon>Amblycera</taxon>
        <taxon>Menoponidae</taxon>
        <taxon>Menopon</taxon>
    </lineage>
</organism>